<dbReference type="SUPFAM" id="SSF63570">
    <property type="entry name" value="PABC (PABP) domain"/>
    <property type="match status" value="1"/>
</dbReference>
<dbReference type="CDD" id="cd12379">
    <property type="entry name" value="RRM2_I_PABPs"/>
    <property type="match status" value="1"/>
</dbReference>
<dbReference type="Pfam" id="PF00658">
    <property type="entry name" value="MLLE"/>
    <property type="match status" value="1"/>
</dbReference>
<evidence type="ECO:0000256" key="5">
    <source>
        <dbReference type="ARBA" id="ARBA00022884"/>
    </source>
</evidence>
<dbReference type="PROSITE" id="PS51309">
    <property type="entry name" value="PABC"/>
    <property type="match status" value="1"/>
</dbReference>
<dbReference type="AlphaFoldDB" id="A0A077WYP0"/>
<feature type="region of interest" description="Disordered" evidence="7">
    <location>
        <begin position="416"/>
        <end position="439"/>
    </location>
</feature>
<organism evidence="10">
    <name type="scientific">Lichtheimia ramosa</name>
    <dbReference type="NCBI Taxonomy" id="688394"/>
    <lineage>
        <taxon>Eukaryota</taxon>
        <taxon>Fungi</taxon>
        <taxon>Fungi incertae sedis</taxon>
        <taxon>Mucoromycota</taxon>
        <taxon>Mucoromycotina</taxon>
        <taxon>Mucoromycetes</taxon>
        <taxon>Mucorales</taxon>
        <taxon>Lichtheimiaceae</taxon>
        <taxon>Lichtheimia</taxon>
    </lineage>
</organism>
<name>A0A077WYP0_9FUNG</name>
<feature type="region of interest" description="Disordered" evidence="7">
    <location>
        <begin position="319"/>
        <end position="345"/>
    </location>
</feature>
<gene>
    <name evidence="10" type="ORF">LRAMOSA04118</name>
</gene>
<feature type="domain" description="RRM" evidence="8">
    <location>
        <begin position="243"/>
        <end position="321"/>
    </location>
</feature>
<feature type="domain" description="PABC" evidence="9">
    <location>
        <begin position="437"/>
        <end position="514"/>
    </location>
</feature>
<sequence>MWSQRDIAKRKVAGGNIFVKNLDPSITSKSLRDTFAQYGNIISCKVVLDPQGQSKGYGFVHYDTMEAAENAIRQVNGTILYDRELFVGHHIPKRERQQHQQQQQLQQQQQQQYQPHQHRPSRFTNVYVKNLMPDIKEEELKELFSGFGPIVSVLIQRDEMGNSKGFGFVNFERHDDAERAVMQMNDTEYIGRRLVVSRAQKKSERERDQEHHPQPNNHHDSNNHSSPSSQNGNGIKHHRYQGMNLYIKNLDDQVDDQRLRDEFSRYGTITSAKVMREDKTGHSKGFGFVCFTTTQDASKAVAEMNGRMIASKSIYVAPAQRKEDRRNQEQHNQQQQQQQQQHRQLHLQQPFMPVPGYPHVYYDYSGYPQTEISPNRPPPPPPQVRYATAPPVAATTPFLKQGYPVPVPTYYMPSPTAPNHPAYPPQSPSPHDESQPPEELSMDMIESYSPETQNQILGERIYAVVKEKYPEEAGKVTGMLLEMDKEDLVPLVNERDALESKADEAVAVLEEHRAGQSTDE</sequence>
<feature type="domain" description="RRM" evidence="8">
    <location>
        <begin position="124"/>
        <end position="201"/>
    </location>
</feature>
<feature type="compositionally biased region" description="Basic and acidic residues" evidence="7">
    <location>
        <begin position="201"/>
        <end position="222"/>
    </location>
</feature>
<dbReference type="Gene3D" id="1.10.1900.10">
    <property type="entry name" value="c-terminal domain of poly(a) binding protein"/>
    <property type="match status" value="1"/>
</dbReference>
<dbReference type="CDD" id="cd12381">
    <property type="entry name" value="RRM4_I_PABPs"/>
    <property type="match status" value="1"/>
</dbReference>
<dbReference type="EMBL" id="LK023357">
    <property type="protein sequence ID" value="CDS11922.1"/>
    <property type="molecule type" value="Genomic_DNA"/>
</dbReference>
<evidence type="ECO:0000256" key="3">
    <source>
        <dbReference type="ARBA" id="ARBA00022490"/>
    </source>
</evidence>
<feature type="region of interest" description="Disordered" evidence="7">
    <location>
        <begin position="94"/>
        <end position="122"/>
    </location>
</feature>
<reference evidence="10" key="1">
    <citation type="journal article" date="2014" name="Genome Announc.">
        <title>De novo whole-genome sequence and genome annotation of Lichtheimia ramosa.</title>
        <authorList>
            <person name="Linde J."/>
            <person name="Schwartze V."/>
            <person name="Binder U."/>
            <person name="Lass-Florl C."/>
            <person name="Voigt K."/>
            <person name="Horn F."/>
        </authorList>
    </citation>
    <scope>NUCLEOTIDE SEQUENCE</scope>
    <source>
        <strain evidence="10">JMRC FSU:6197</strain>
    </source>
</reference>
<dbReference type="InterPro" id="IPR003954">
    <property type="entry name" value="RRM_euk-type"/>
</dbReference>
<dbReference type="InterPro" id="IPR036053">
    <property type="entry name" value="PABP-dom"/>
</dbReference>
<comment type="subcellular location">
    <subcellularLocation>
        <location evidence="1">Cytoplasm</location>
    </subcellularLocation>
</comment>
<dbReference type="PROSITE" id="PS50102">
    <property type="entry name" value="RRM"/>
    <property type="match status" value="3"/>
</dbReference>
<evidence type="ECO:0000256" key="7">
    <source>
        <dbReference type="SAM" id="MobiDB-lite"/>
    </source>
</evidence>
<feature type="region of interest" description="Disordered" evidence="7">
    <location>
        <begin position="365"/>
        <end position="387"/>
    </location>
</feature>
<comment type="similarity">
    <text evidence="2">Belongs to the polyadenylate-binding protein type-1 family.</text>
</comment>
<dbReference type="SMART" id="SM00360">
    <property type="entry name" value="RRM"/>
    <property type="match status" value="3"/>
</dbReference>
<keyword evidence="5 6" id="KW-0694">RNA-binding</keyword>
<dbReference type="SUPFAM" id="SSF54928">
    <property type="entry name" value="RNA-binding domain, RBD"/>
    <property type="match status" value="2"/>
</dbReference>
<dbReference type="Pfam" id="PF00076">
    <property type="entry name" value="RRM_1"/>
    <property type="match status" value="3"/>
</dbReference>
<evidence type="ECO:0000256" key="4">
    <source>
        <dbReference type="ARBA" id="ARBA00022737"/>
    </source>
</evidence>
<protein>
    <submittedName>
        <fullName evidence="10">Uncharacterized protein</fullName>
    </submittedName>
</protein>
<evidence type="ECO:0000256" key="2">
    <source>
        <dbReference type="ARBA" id="ARBA00008557"/>
    </source>
</evidence>
<feature type="domain" description="RRM" evidence="8">
    <location>
        <begin position="15"/>
        <end position="92"/>
    </location>
</feature>
<evidence type="ECO:0000256" key="1">
    <source>
        <dbReference type="ARBA" id="ARBA00004496"/>
    </source>
</evidence>
<feature type="compositionally biased region" description="Pro residues" evidence="7">
    <location>
        <begin position="416"/>
        <end position="428"/>
    </location>
</feature>
<dbReference type="FunFam" id="3.30.70.330:FF:000091">
    <property type="entry name" value="Polyadenylate-binding protein"/>
    <property type="match status" value="1"/>
</dbReference>
<feature type="compositionally biased region" description="Low complexity" evidence="7">
    <location>
        <begin position="99"/>
        <end position="115"/>
    </location>
</feature>
<dbReference type="Gene3D" id="3.30.70.330">
    <property type="match status" value="3"/>
</dbReference>
<dbReference type="FunFam" id="3.30.70.330:FF:000003">
    <property type="entry name" value="Polyadenylate-binding protein"/>
    <property type="match status" value="1"/>
</dbReference>
<dbReference type="OrthoDB" id="19742at2759"/>
<evidence type="ECO:0000256" key="6">
    <source>
        <dbReference type="PROSITE-ProRule" id="PRU00176"/>
    </source>
</evidence>
<dbReference type="InterPro" id="IPR012677">
    <property type="entry name" value="Nucleotide-bd_a/b_plait_sf"/>
</dbReference>
<dbReference type="GO" id="GO:0003723">
    <property type="term" value="F:RNA binding"/>
    <property type="evidence" value="ECO:0007669"/>
    <property type="project" value="UniProtKB-UniRule"/>
</dbReference>
<feature type="region of interest" description="Disordered" evidence="7">
    <location>
        <begin position="198"/>
        <end position="236"/>
    </location>
</feature>
<evidence type="ECO:0000259" key="9">
    <source>
        <dbReference type="PROSITE" id="PS51309"/>
    </source>
</evidence>
<accession>A0A077WYP0</accession>
<feature type="compositionally biased region" description="Low complexity" evidence="7">
    <location>
        <begin position="330"/>
        <end position="345"/>
    </location>
</feature>
<dbReference type="CDD" id="cd12380">
    <property type="entry name" value="RRM3_I_PABPs"/>
    <property type="match status" value="1"/>
</dbReference>
<evidence type="ECO:0000313" key="10">
    <source>
        <dbReference type="EMBL" id="CDS11922.1"/>
    </source>
</evidence>
<dbReference type="InterPro" id="IPR045305">
    <property type="entry name" value="RRM2_I_PABPs"/>
</dbReference>
<dbReference type="InterPro" id="IPR000504">
    <property type="entry name" value="RRM_dom"/>
</dbReference>
<dbReference type="GO" id="GO:0005737">
    <property type="term" value="C:cytoplasm"/>
    <property type="evidence" value="ECO:0007669"/>
    <property type="project" value="UniProtKB-SubCell"/>
</dbReference>
<dbReference type="PANTHER" id="PTHR24012">
    <property type="entry name" value="RNA BINDING PROTEIN"/>
    <property type="match status" value="1"/>
</dbReference>
<dbReference type="InterPro" id="IPR002004">
    <property type="entry name" value="PABP_HYD_C"/>
</dbReference>
<feature type="compositionally biased region" description="Basic and acidic residues" evidence="7">
    <location>
        <begin position="320"/>
        <end position="329"/>
    </location>
</feature>
<dbReference type="SMART" id="SM00361">
    <property type="entry name" value="RRM_1"/>
    <property type="match status" value="3"/>
</dbReference>
<keyword evidence="4" id="KW-0677">Repeat</keyword>
<dbReference type="InterPro" id="IPR035979">
    <property type="entry name" value="RBD_domain_sf"/>
</dbReference>
<proteinExistence type="inferred from homology"/>
<keyword evidence="3" id="KW-0963">Cytoplasm</keyword>
<evidence type="ECO:0000259" key="8">
    <source>
        <dbReference type="PROSITE" id="PS50102"/>
    </source>
</evidence>
<dbReference type="SMART" id="SM00517">
    <property type="entry name" value="PolyA"/>
    <property type="match status" value="1"/>
</dbReference>